<organism evidence="1 2">
    <name type="scientific">Paramecium sonneborni</name>
    <dbReference type="NCBI Taxonomy" id="65129"/>
    <lineage>
        <taxon>Eukaryota</taxon>
        <taxon>Sar</taxon>
        <taxon>Alveolata</taxon>
        <taxon>Ciliophora</taxon>
        <taxon>Intramacronucleata</taxon>
        <taxon>Oligohymenophorea</taxon>
        <taxon>Peniculida</taxon>
        <taxon>Parameciidae</taxon>
        <taxon>Paramecium</taxon>
    </lineage>
</organism>
<dbReference type="Proteomes" id="UP000692954">
    <property type="component" value="Unassembled WGS sequence"/>
</dbReference>
<name>A0A8S1N324_9CILI</name>
<sequence length="66" mass="7900">MILHILNNIKNNTLKQIELKQSPILLFNLRIIANSSKENWQIRNVYIKQVKYEPQFEVEKIFSLCV</sequence>
<evidence type="ECO:0000313" key="2">
    <source>
        <dbReference type="Proteomes" id="UP000692954"/>
    </source>
</evidence>
<reference evidence="1" key="1">
    <citation type="submission" date="2021-01" db="EMBL/GenBank/DDBJ databases">
        <authorList>
            <consortium name="Genoscope - CEA"/>
            <person name="William W."/>
        </authorList>
    </citation>
    <scope>NUCLEOTIDE SEQUENCE</scope>
</reference>
<dbReference type="AlphaFoldDB" id="A0A8S1N324"/>
<gene>
    <name evidence="1" type="ORF">PSON_ATCC_30995.1.T0480281</name>
</gene>
<comment type="caution">
    <text evidence="1">The sequence shown here is derived from an EMBL/GenBank/DDBJ whole genome shotgun (WGS) entry which is preliminary data.</text>
</comment>
<dbReference type="EMBL" id="CAJJDN010000048">
    <property type="protein sequence ID" value="CAD8085679.1"/>
    <property type="molecule type" value="Genomic_DNA"/>
</dbReference>
<proteinExistence type="predicted"/>
<protein>
    <submittedName>
        <fullName evidence="1">Uncharacterized protein</fullName>
    </submittedName>
</protein>
<keyword evidence="2" id="KW-1185">Reference proteome</keyword>
<evidence type="ECO:0000313" key="1">
    <source>
        <dbReference type="EMBL" id="CAD8085679.1"/>
    </source>
</evidence>
<accession>A0A8S1N324</accession>